<dbReference type="NCBIfam" id="TIGR00217">
    <property type="entry name" value="malQ"/>
    <property type="match status" value="1"/>
</dbReference>
<keyword evidence="12" id="KW-1185">Reference proteome</keyword>
<evidence type="ECO:0000256" key="7">
    <source>
        <dbReference type="ARBA" id="ARBA00023277"/>
    </source>
</evidence>
<comment type="caution">
    <text evidence="11">The sequence shown here is derived from an EMBL/GenBank/DDBJ whole genome shotgun (WGS) entry which is preliminary data.</text>
</comment>
<dbReference type="Proteomes" id="UP000286716">
    <property type="component" value="Unassembled WGS sequence"/>
</dbReference>
<evidence type="ECO:0000256" key="5">
    <source>
        <dbReference type="ARBA" id="ARBA00022676"/>
    </source>
</evidence>
<comment type="similarity">
    <text evidence="2 10">Belongs to the disproportionating enzyme family.</text>
</comment>
<comment type="catalytic activity">
    <reaction evidence="1 10">
        <text>Transfers a segment of a (1-&gt;4)-alpha-D-glucan to a new position in an acceptor, which may be glucose or a (1-&gt;4)-alpha-D-glucan.</text>
        <dbReference type="EC" id="2.4.1.25"/>
    </reaction>
</comment>
<dbReference type="SUPFAM" id="SSF51445">
    <property type="entry name" value="(Trans)glycosidases"/>
    <property type="match status" value="1"/>
</dbReference>
<reference evidence="11 12" key="1">
    <citation type="submission" date="2018-05" db="EMBL/GenBank/DDBJ databases">
        <title>Evolution of GPA BGCs.</title>
        <authorList>
            <person name="Waglechner N."/>
            <person name="Wright G.D."/>
        </authorList>
    </citation>
    <scope>NUCLEOTIDE SEQUENCE [LARGE SCALE GENOMIC DNA]</scope>
    <source>
        <strain evidence="11 12">DSM 5908</strain>
    </source>
</reference>
<evidence type="ECO:0000256" key="10">
    <source>
        <dbReference type="RuleBase" id="RU361207"/>
    </source>
</evidence>
<dbReference type="EC" id="2.4.1.25" evidence="3 10"/>
<dbReference type="GO" id="GO:0005975">
    <property type="term" value="P:carbohydrate metabolic process"/>
    <property type="evidence" value="ECO:0007669"/>
    <property type="project" value="InterPro"/>
</dbReference>
<evidence type="ECO:0000256" key="3">
    <source>
        <dbReference type="ARBA" id="ARBA00012560"/>
    </source>
</evidence>
<dbReference type="EMBL" id="QHHU01000083">
    <property type="protein sequence ID" value="RSM36610.1"/>
    <property type="molecule type" value="Genomic_DNA"/>
</dbReference>
<proteinExistence type="inferred from homology"/>
<evidence type="ECO:0000256" key="6">
    <source>
        <dbReference type="ARBA" id="ARBA00022679"/>
    </source>
</evidence>
<dbReference type="Gene3D" id="3.20.20.80">
    <property type="entry name" value="Glycosidases"/>
    <property type="match status" value="1"/>
</dbReference>
<dbReference type="InterPro" id="IPR003385">
    <property type="entry name" value="Glyco_hydro_77"/>
</dbReference>
<accession>A0A428W0I1</accession>
<keyword evidence="7 10" id="KW-0119">Carbohydrate metabolism</keyword>
<keyword evidence="5 10" id="KW-0328">Glycosyltransferase</keyword>
<name>A0A428W0I1_AMYBA</name>
<evidence type="ECO:0000256" key="2">
    <source>
        <dbReference type="ARBA" id="ARBA00005684"/>
    </source>
</evidence>
<evidence type="ECO:0000256" key="9">
    <source>
        <dbReference type="ARBA" id="ARBA00031501"/>
    </source>
</evidence>
<dbReference type="PANTHER" id="PTHR32438">
    <property type="entry name" value="4-ALPHA-GLUCANOTRANSFERASE DPE1, CHLOROPLASTIC/AMYLOPLASTIC"/>
    <property type="match status" value="1"/>
</dbReference>
<dbReference type="Pfam" id="PF02446">
    <property type="entry name" value="Glyco_hydro_77"/>
    <property type="match status" value="1"/>
</dbReference>
<protein>
    <recommendedName>
        <fullName evidence="4 10">4-alpha-glucanotransferase</fullName>
        <ecNumber evidence="3 10">2.4.1.25</ecNumber>
    </recommendedName>
    <alternativeName>
        <fullName evidence="8 10">Amylomaltase</fullName>
    </alternativeName>
    <alternativeName>
        <fullName evidence="9 10">Disproportionating enzyme</fullName>
    </alternativeName>
</protein>
<gene>
    <name evidence="11" type="primary">malQ</name>
    <name evidence="11" type="ORF">DMA12_39810</name>
</gene>
<dbReference type="PANTHER" id="PTHR32438:SF5">
    <property type="entry name" value="4-ALPHA-GLUCANOTRANSFERASE DPE1, CHLOROPLASTIC_AMYLOPLASTIC"/>
    <property type="match status" value="1"/>
</dbReference>
<sequence>MPEEIPARSALHELADRYGVATRYENADQVWVDVDDDVVVAVLGQFGLDATSEEAIAEALTAAYEARSAAVLPPTIVVREGTGRPLGVDAEVVLEDGTRRRADGELPADLPLGWHRVVAGDQEAVLAVVPAKLPEVRPAWGWMLQLYALHSAGSWGIGDYADLAAFAARSAAELDAGVLLVNPVQAISPAQPIERSPYSPASRRFANPVYLRVTATETFDAADRATQDAVRSLEPDRGGELVDYDAVWTAKRAALELLWPHRVEEVPEDGDLLDFALFCALAERHGADWRDWPEPLRDPAGPEVEEAREELKERVGFHAWLQHLCRVQLETARQAAREAGMTVGIVHDLPVGVHPGGADTWAVRDVFAADVRVGAPPDAFNQQGQDWNLPPWRPDKLAEAGYGPFRDVIRGVLRYADGIRVDHIAGLWRLWWIPPGEPAHRGTYVHYDAEAMVGVLALEAHRAGAVVVGEDLGTVEETVTETMHERGMLSSAVLWFERDWDAPGKPFTRPAEWDPDAMASISTHDLPTVAGWLAGEHVRVRAELGLLDRGVEAEEEAAAAERKALFELVAREGIPDDDPVVALHTLLASAASRLVLTSPADVAGQVRQPNLPGTIDQYPNWRIRLPVSVDGFFTAKGVRAAVAPLAAARPLPR</sequence>
<evidence type="ECO:0000313" key="11">
    <source>
        <dbReference type="EMBL" id="RSM36610.1"/>
    </source>
</evidence>
<evidence type="ECO:0000256" key="1">
    <source>
        <dbReference type="ARBA" id="ARBA00000439"/>
    </source>
</evidence>
<dbReference type="AlphaFoldDB" id="A0A428W0I1"/>
<evidence type="ECO:0000256" key="4">
    <source>
        <dbReference type="ARBA" id="ARBA00020295"/>
    </source>
</evidence>
<dbReference type="InterPro" id="IPR017853">
    <property type="entry name" value="GH"/>
</dbReference>
<dbReference type="GO" id="GO:0004134">
    <property type="term" value="F:4-alpha-glucanotransferase activity"/>
    <property type="evidence" value="ECO:0007669"/>
    <property type="project" value="UniProtKB-EC"/>
</dbReference>
<organism evidence="11 12">
    <name type="scientific">Amycolatopsis balhimycina DSM 5908</name>
    <dbReference type="NCBI Taxonomy" id="1081091"/>
    <lineage>
        <taxon>Bacteria</taxon>
        <taxon>Bacillati</taxon>
        <taxon>Actinomycetota</taxon>
        <taxon>Actinomycetes</taxon>
        <taxon>Pseudonocardiales</taxon>
        <taxon>Pseudonocardiaceae</taxon>
        <taxon>Amycolatopsis</taxon>
    </lineage>
</organism>
<keyword evidence="6 10" id="KW-0808">Transferase</keyword>
<evidence type="ECO:0000256" key="8">
    <source>
        <dbReference type="ARBA" id="ARBA00031423"/>
    </source>
</evidence>
<evidence type="ECO:0000313" key="12">
    <source>
        <dbReference type="Proteomes" id="UP000286716"/>
    </source>
</evidence>
<dbReference type="OrthoDB" id="9811841at2"/>